<dbReference type="Proteomes" id="UP000028990">
    <property type="component" value="Unassembled WGS sequence"/>
</dbReference>
<organism evidence="1 2">
    <name type="scientific">Fukomys damarensis</name>
    <name type="common">Damaraland mole rat</name>
    <name type="synonym">Cryptomys damarensis</name>
    <dbReference type="NCBI Taxonomy" id="885580"/>
    <lineage>
        <taxon>Eukaryota</taxon>
        <taxon>Metazoa</taxon>
        <taxon>Chordata</taxon>
        <taxon>Craniata</taxon>
        <taxon>Vertebrata</taxon>
        <taxon>Euteleostomi</taxon>
        <taxon>Mammalia</taxon>
        <taxon>Eutheria</taxon>
        <taxon>Euarchontoglires</taxon>
        <taxon>Glires</taxon>
        <taxon>Rodentia</taxon>
        <taxon>Hystricomorpha</taxon>
        <taxon>Bathyergidae</taxon>
        <taxon>Fukomys</taxon>
    </lineage>
</organism>
<dbReference type="AlphaFoldDB" id="A0A091EB28"/>
<evidence type="ECO:0000313" key="2">
    <source>
        <dbReference type="Proteomes" id="UP000028990"/>
    </source>
</evidence>
<reference evidence="1 2" key="1">
    <citation type="submission" date="2013-11" db="EMBL/GenBank/DDBJ databases">
        <title>The Damaraland mole rat (Fukomys damarensis) genome and evolution of African mole rats.</title>
        <authorList>
            <person name="Gladyshev V.N."/>
            <person name="Fang X."/>
        </authorList>
    </citation>
    <scope>NUCLEOTIDE SEQUENCE [LARGE SCALE GENOMIC DNA]</scope>
    <source>
        <tissue evidence="1">Liver</tissue>
    </source>
</reference>
<dbReference type="EMBL" id="KN122157">
    <property type="protein sequence ID" value="KFO32476.1"/>
    <property type="molecule type" value="Genomic_DNA"/>
</dbReference>
<name>A0A091EB28_FUKDA</name>
<evidence type="ECO:0000313" key="1">
    <source>
        <dbReference type="EMBL" id="KFO32476.1"/>
    </source>
</evidence>
<gene>
    <name evidence="1" type="ORF">H920_06037</name>
</gene>
<accession>A0A091EB28</accession>
<sequence length="114" mass="12934">MKETTGAFPAEKLYPNPESLEHLACLLAPAERRKCEEALRTLRVFVSQSWWPGEEAINNLHDQIPEVSKRGAGSSALWSDPAPYLLEPTTLRKQRLWMEDVFWYLATSAFGLAT</sequence>
<protein>
    <submittedName>
        <fullName evidence="1">Uncharacterized protein</fullName>
    </submittedName>
</protein>
<keyword evidence="2" id="KW-1185">Reference proteome</keyword>
<proteinExistence type="predicted"/>